<dbReference type="AlphaFoldDB" id="A0A9P7A6A2"/>
<sequence length="113" mass="12139">MDPHKNARPTSTPHTTQSSATAPTTFKTWLHHPSTWWPARAGHALPPIVDVPLAPGKLRIATAGAPTFDEDLIRDEDYVPSTPLSPHPNSQRPSTGVQVTTGQHGSGRLCGCF</sequence>
<evidence type="ECO:0000256" key="1">
    <source>
        <dbReference type="SAM" id="MobiDB-lite"/>
    </source>
</evidence>
<protein>
    <submittedName>
        <fullName evidence="2">Uncharacterized protein</fullName>
    </submittedName>
</protein>
<dbReference type="Proteomes" id="UP000714275">
    <property type="component" value="Unassembled WGS sequence"/>
</dbReference>
<feature type="region of interest" description="Disordered" evidence="1">
    <location>
        <begin position="71"/>
        <end position="107"/>
    </location>
</feature>
<gene>
    <name evidence="2" type="ORF">EV702DRAFT_1040813</name>
</gene>
<feature type="region of interest" description="Disordered" evidence="1">
    <location>
        <begin position="1"/>
        <end position="25"/>
    </location>
</feature>
<feature type="compositionally biased region" description="Polar residues" evidence="1">
    <location>
        <begin position="8"/>
        <end position="25"/>
    </location>
</feature>
<evidence type="ECO:0000313" key="2">
    <source>
        <dbReference type="EMBL" id="KAG1783036.1"/>
    </source>
</evidence>
<name>A0A9P7A6A2_9AGAM</name>
<comment type="caution">
    <text evidence="2">The sequence shown here is derived from an EMBL/GenBank/DDBJ whole genome shotgun (WGS) entry which is preliminary data.</text>
</comment>
<feature type="compositionally biased region" description="Polar residues" evidence="1">
    <location>
        <begin position="82"/>
        <end position="103"/>
    </location>
</feature>
<proteinExistence type="predicted"/>
<organism evidence="2 3">
    <name type="scientific">Suillus placidus</name>
    <dbReference type="NCBI Taxonomy" id="48579"/>
    <lineage>
        <taxon>Eukaryota</taxon>
        <taxon>Fungi</taxon>
        <taxon>Dikarya</taxon>
        <taxon>Basidiomycota</taxon>
        <taxon>Agaricomycotina</taxon>
        <taxon>Agaricomycetes</taxon>
        <taxon>Agaricomycetidae</taxon>
        <taxon>Boletales</taxon>
        <taxon>Suillineae</taxon>
        <taxon>Suillaceae</taxon>
        <taxon>Suillus</taxon>
    </lineage>
</organism>
<dbReference type="OrthoDB" id="2690529at2759"/>
<accession>A0A9P7A6A2</accession>
<evidence type="ECO:0000313" key="3">
    <source>
        <dbReference type="Proteomes" id="UP000714275"/>
    </source>
</evidence>
<reference evidence="2" key="1">
    <citation type="journal article" date="2020" name="New Phytol.">
        <title>Comparative genomics reveals dynamic genome evolution in host specialist ectomycorrhizal fungi.</title>
        <authorList>
            <person name="Lofgren L.A."/>
            <person name="Nguyen N.H."/>
            <person name="Vilgalys R."/>
            <person name="Ruytinx J."/>
            <person name="Liao H.L."/>
            <person name="Branco S."/>
            <person name="Kuo A."/>
            <person name="LaButti K."/>
            <person name="Lipzen A."/>
            <person name="Andreopoulos W."/>
            <person name="Pangilinan J."/>
            <person name="Riley R."/>
            <person name="Hundley H."/>
            <person name="Na H."/>
            <person name="Barry K."/>
            <person name="Grigoriev I.V."/>
            <person name="Stajich J.E."/>
            <person name="Kennedy P.G."/>
        </authorList>
    </citation>
    <scope>NUCLEOTIDE SEQUENCE</scope>
    <source>
        <strain evidence="2">DOB743</strain>
    </source>
</reference>
<dbReference type="EMBL" id="JABBWD010000002">
    <property type="protein sequence ID" value="KAG1783036.1"/>
    <property type="molecule type" value="Genomic_DNA"/>
</dbReference>
<keyword evidence="3" id="KW-1185">Reference proteome</keyword>